<evidence type="ECO:0000256" key="4">
    <source>
        <dbReference type="ARBA" id="ARBA00022692"/>
    </source>
</evidence>
<keyword evidence="2 7" id="KW-0813">Transport</keyword>
<evidence type="ECO:0000313" key="10">
    <source>
        <dbReference type="Proteomes" id="UP000777935"/>
    </source>
</evidence>
<evidence type="ECO:0000256" key="3">
    <source>
        <dbReference type="ARBA" id="ARBA00022475"/>
    </source>
</evidence>
<dbReference type="Proteomes" id="UP000777935">
    <property type="component" value="Unassembled WGS sequence"/>
</dbReference>
<keyword evidence="3" id="KW-1003">Cell membrane</keyword>
<feature type="transmembrane region" description="Helical" evidence="7">
    <location>
        <begin position="226"/>
        <end position="244"/>
    </location>
</feature>
<feature type="transmembrane region" description="Helical" evidence="7">
    <location>
        <begin position="68"/>
        <end position="87"/>
    </location>
</feature>
<evidence type="ECO:0000256" key="2">
    <source>
        <dbReference type="ARBA" id="ARBA00022448"/>
    </source>
</evidence>
<proteinExistence type="inferred from homology"/>
<keyword evidence="10" id="KW-1185">Reference proteome</keyword>
<keyword evidence="5 7" id="KW-1133">Transmembrane helix</keyword>
<dbReference type="PANTHER" id="PTHR30151:SF0">
    <property type="entry name" value="ABC TRANSPORTER PERMEASE PROTEIN MJ0413-RELATED"/>
    <property type="match status" value="1"/>
</dbReference>
<organism evidence="9 10">
    <name type="scientific">Parasulfitobacter algicola</name>
    <dbReference type="NCBI Taxonomy" id="2614809"/>
    <lineage>
        <taxon>Bacteria</taxon>
        <taxon>Pseudomonadati</taxon>
        <taxon>Pseudomonadota</taxon>
        <taxon>Alphaproteobacteria</taxon>
        <taxon>Rhodobacterales</taxon>
        <taxon>Roseobacteraceae</taxon>
        <taxon>Parasulfitobacter</taxon>
    </lineage>
</organism>
<feature type="domain" description="ABC transmembrane type-1" evidence="8">
    <location>
        <begin position="64"/>
        <end position="244"/>
    </location>
</feature>
<evidence type="ECO:0000256" key="7">
    <source>
        <dbReference type="RuleBase" id="RU363032"/>
    </source>
</evidence>
<dbReference type="Gene3D" id="1.10.3720.10">
    <property type="entry name" value="MetI-like"/>
    <property type="match status" value="1"/>
</dbReference>
<evidence type="ECO:0000256" key="6">
    <source>
        <dbReference type="ARBA" id="ARBA00023136"/>
    </source>
</evidence>
<keyword evidence="6 7" id="KW-0472">Membrane</keyword>
<comment type="subcellular location">
    <subcellularLocation>
        <location evidence="1 7">Cell membrane</location>
        <topology evidence="1 7">Multi-pass membrane protein</topology>
    </subcellularLocation>
</comment>
<dbReference type="RefSeq" id="WP_174139315.1">
    <property type="nucleotide sequence ID" value="NZ_JABUFE010000010.1"/>
</dbReference>
<reference evidence="9 10" key="1">
    <citation type="submission" date="2020-06" db="EMBL/GenBank/DDBJ databases">
        <title>Sulfitobacter algicola sp. nov., isolated from green algae.</title>
        <authorList>
            <person name="Wang C."/>
        </authorList>
    </citation>
    <scope>NUCLEOTIDE SEQUENCE [LARGE SCALE GENOMIC DNA]</scope>
    <source>
        <strain evidence="9 10">1151</strain>
    </source>
</reference>
<keyword evidence="4 7" id="KW-0812">Transmembrane</keyword>
<evidence type="ECO:0000259" key="8">
    <source>
        <dbReference type="PROSITE" id="PS50928"/>
    </source>
</evidence>
<gene>
    <name evidence="9" type="ORF">HRQ87_15310</name>
</gene>
<feature type="transmembrane region" description="Helical" evidence="7">
    <location>
        <begin position="12"/>
        <end position="37"/>
    </location>
</feature>
<dbReference type="PROSITE" id="PS50928">
    <property type="entry name" value="ABC_TM1"/>
    <property type="match status" value="1"/>
</dbReference>
<dbReference type="Pfam" id="PF00528">
    <property type="entry name" value="BPD_transp_1"/>
    <property type="match status" value="1"/>
</dbReference>
<dbReference type="InterPro" id="IPR000515">
    <property type="entry name" value="MetI-like"/>
</dbReference>
<sequence length="258" mass="27866">MRRDYGPLWPWSVAGLVLFFGIWQAVVSAGLVSNFVLPSPLEVLDRTITLLGRPFAGYLLHEHVFSSFMRFLGGFSLAAVIGVPLGLMMGRFRLLEDIVTPLFEGYRYVAPLAWVPFAALWFGTGIGGPIMVIFTGAFAPCVINAYRGARLVDTYLIEAAQTHGAGEFRIAKEVLLPGALPSIVAGLRISAGLGWQSLIGAELIVVSSGIGYVMVQGQSNLSPSTVMTAMFVIGLVGLGIDFVLRFVEARVRAKWEGK</sequence>
<dbReference type="InterPro" id="IPR035906">
    <property type="entry name" value="MetI-like_sf"/>
</dbReference>
<comment type="similarity">
    <text evidence="7">Belongs to the binding-protein-dependent transport system permease family.</text>
</comment>
<dbReference type="SUPFAM" id="SSF161098">
    <property type="entry name" value="MetI-like"/>
    <property type="match status" value="1"/>
</dbReference>
<feature type="transmembrane region" description="Helical" evidence="7">
    <location>
        <begin position="193"/>
        <end position="214"/>
    </location>
</feature>
<evidence type="ECO:0000256" key="5">
    <source>
        <dbReference type="ARBA" id="ARBA00022989"/>
    </source>
</evidence>
<name>A0ABX2ITD1_9RHOB</name>
<dbReference type="EMBL" id="JABUFE010000010">
    <property type="protein sequence ID" value="NSX56162.1"/>
    <property type="molecule type" value="Genomic_DNA"/>
</dbReference>
<accession>A0ABX2ITD1</accession>
<protein>
    <submittedName>
        <fullName evidence="9">ABC transporter permease</fullName>
    </submittedName>
</protein>
<dbReference type="PANTHER" id="PTHR30151">
    <property type="entry name" value="ALKANE SULFONATE ABC TRANSPORTER-RELATED, MEMBRANE SUBUNIT"/>
    <property type="match status" value="1"/>
</dbReference>
<comment type="caution">
    <text evidence="9">The sequence shown here is derived from an EMBL/GenBank/DDBJ whole genome shotgun (WGS) entry which is preliminary data.</text>
</comment>
<dbReference type="CDD" id="cd06261">
    <property type="entry name" value="TM_PBP2"/>
    <property type="match status" value="1"/>
</dbReference>
<evidence type="ECO:0000313" key="9">
    <source>
        <dbReference type="EMBL" id="NSX56162.1"/>
    </source>
</evidence>
<evidence type="ECO:0000256" key="1">
    <source>
        <dbReference type="ARBA" id="ARBA00004651"/>
    </source>
</evidence>